<evidence type="ECO:0000256" key="2">
    <source>
        <dbReference type="ARBA" id="ARBA00022603"/>
    </source>
</evidence>
<feature type="compositionally biased region" description="Basic and acidic residues" evidence="4">
    <location>
        <begin position="15"/>
        <end position="32"/>
    </location>
</feature>
<name>A0AAU2UXH1_9ACTN</name>
<dbReference type="Gene3D" id="3.40.50.150">
    <property type="entry name" value="Vaccinia Virus protein VP39"/>
    <property type="match status" value="1"/>
</dbReference>
<dbReference type="SUPFAM" id="SSF53335">
    <property type="entry name" value="S-adenosyl-L-methionine-dependent methyltransferases"/>
    <property type="match status" value="1"/>
</dbReference>
<dbReference type="PANTHER" id="PTHR44942">
    <property type="entry name" value="METHYLTRANSF_11 DOMAIN-CONTAINING PROTEIN"/>
    <property type="match status" value="1"/>
</dbReference>
<dbReference type="InterPro" id="IPR029063">
    <property type="entry name" value="SAM-dependent_MTases_sf"/>
</dbReference>
<feature type="domain" description="Methyltransferase type 11" evidence="5">
    <location>
        <begin position="58"/>
        <end position="145"/>
    </location>
</feature>
<evidence type="ECO:0000256" key="1">
    <source>
        <dbReference type="ARBA" id="ARBA00008361"/>
    </source>
</evidence>
<keyword evidence="3" id="KW-0808">Transferase</keyword>
<dbReference type="InterPro" id="IPR013216">
    <property type="entry name" value="Methyltransf_11"/>
</dbReference>
<reference evidence="6" key="1">
    <citation type="submission" date="2022-10" db="EMBL/GenBank/DDBJ databases">
        <title>The complete genomes of actinobacterial strains from the NBC collection.</title>
        <authorList>
            <person name="Joergensen T.S."/>
            <person name="Alvarez Arevalo M."/>
            <person name="Sterndorff E.B."/>
            <person name="Faurdal D."/>
            <person name="Vuksanovic O."/>
            <person name="Mourched A.-S."/>
            <person name="Charusanti P."/>
            <person name="Shaw S."/>
            <person name="Blin K."/>
            <person name="Weber T."/>
        </authorList>
    </citation>
    <scope>NUCLEOTIDE SEQUENCE</scope>
    <source>
        <strain evidence="6">NBC_00003</strain>
    </source>
</reference>
<evidence type="ECO:0000313" key="6">
    <source>
        <dbReference type="EMBL" id="WTW59648.1"/>
    </source>
</evidence>
<evidence type="ECO:0000256" key="4">
    <source>
        <dbReference type="SAM" id="MobiDB-lite"/>
    </source>
</evidence>
<dbReference type="AlphaFoldDB" id="A0AAU2UXH1"/>
<evidence type="ECO:0000259" key="5">
    <source>
        <dbReference type="Pfam" id="PF08241"/>
    </source>
</evidence>
<dbReference type="EMBL" id="CP108318">
    <property type="protein sequence ID" value="WTW59648.1"/>
    <property type="molecule type" value="Genomic_DNA"/>
</dbReference>
<dbReference type="GO" id="GO:0032259">
    <property type="term" value="P:methylation"/>
    <property type="evidence" value="ECO:0007669"/>
    <property type="project" value="UniProtKB-KW"/>
</dbReference>
<sequence>MPTLPPEQPRPSQNEPHRARRMAESFGSDAERYDRARPRYPEALVRRIVAAAPGPDLLDVGCGTGIAARQLRAAGCRVLGVEPDARMADVARRFGVEVDVATVEAWEPAGRTFDAVTAGQAWHWIDPVEGAAKAAQVLRPRGLFAAFWNAFQLPPELAEAFATGYRRVVPDSPFDPQAMAKTTLDAYSAMLTKAADGIRKAGGFGEPEQWRFDWKWTYTRDAWLDQLPTYGILTDLAPDRLAEVLREAGAAVDALGGSFTMHYATVAVVATRTDAA</sequence>
<dbReference type="PANTHER" id="PTHR44942:SF4">
    <property type="entry name" value="METHYLTRANSFERASE TYPE 11 DOMAIN-CONTAINING PROTEIN"/>
    <property type="match status" value="1"/>
</dbReference>
<proteinExistence type="inferred from homology"/>
<dbReference type="InterPro" id="IPR051052">
    <property type="entry name" value="Diverse_substrate_MTase"/>
</dbReference>
<protein>
    <submittedName>
        <fullName evidence="6">Class I SAM-dependent methyltransferase</fullName>
    </submittedName>
</protein>
<comment type="similarity">
    <text evidence="1">Belongs to the methyltransferase superfamily.</text>
</comment>
<evidence type="ECO:0000256" key="3">
    <source>
        <dbReference type="ARBA" id="ARBA00022679"/>
    </source>
</evidence>
<dbReference type="GO" id="GO:0008757">
    <property type="term" value="F:S-adenosylmethionine-dependent methyltransferase activity"/>
    <property type="evidence" value="ECO:0007669"/>
    <property type="project" value="InterPro"/>
</dbReference>
<keyword evidence="2 6" id="KW-0489">Methyltransferase</keyword>
<dbReference type="Pfam" id="PF08241">
    <property type="entry name" value="Methyltransf_11"/>
    <property type="match status" value="1"/>
</dbReference>
<organism evidence="6">
    <name type="scientific">Streptomyces sp. NBC_00003</name>
    <dbReference type="NCBI Taxonomy" id="2903608"/>
    <lineage>
        <taxon>Bacteria</taxon>
        <taxon>Bacillati</taxon>
        <taxon>Actinomycetota</taxon>
        <taxon>Actinomycetes</taxon>
        <taxon>Kitasatosporales</taxon>
        <taxon>Streptomycetaceae</taxon>
        <taxon>Streptomyces</taxon>
    </lineage>
</organism>
<accession>A0AAU2UXH1</accession>
<feature type="region of interest" description="Disordered" evidence="4">
    <location>
        <begin position="1"/>
        <end position="32"/>
    </location>
</feature>
<gene>
    <name evidence="6" type="ORF">OG549_02705</name>
</gene>
<dbReference type="CDD" id="cd02440">
    <property type="entry name" value="AdoMet_MTases"/>
    <property type="match status" value="1"/>
</dbReference>